<accession>A0A1U7J9B1</accession>
<sequence>MRVWALASCSGLLALAACSAEQSSSPNPSTAPPDGDAAEINTQPGLIATASSPMARPEVRPRQVIQSGYRLNPTVGRASTTARSDGQTIPQATVLRDRLQRLRSQQGARLSPSTSVTAAPQPAALVRPNLSQPKTEIPENPAFNVTQGNTFSTQGIAPLPTPSRPTPIIPEANPSAVNTPGFSSAALNPAQSASAARTYPIAPLGHQGYSTRPQQQAPVLTIAQAEAETASSARLHGGTLTAQQADPALGGTPIPQVAVRPETLSGPSSPTSAAAISNSAPVSDLRAASPTPAAQSTAHQSSGSVALTPTPSSVSQTSAADHQSQAGSAVVNPDPVGQAPVLWESVRSVAATGEAIPSGALPESLPLNAATPRPNLVPPQLAPSAANVGSAPRVTLAEEAAIAPSPVELTGMLPNPDAQPETAALRDDAAPVLHHQSQIGSETVHLIPTADTPAKGLPMAYCLSPSGQLLPTALEAQGSLASLPKFSSSSPNAPSLELGANLSALSKTDATELCMGLPASTPEPTTTPATPD</sequence>
<evidence type="ECO:0000313" key="3">
    <source>
        <dbReference type="EMBL" id="OKH50054.1"/>
    </source>
</evidence>
<gene>
    <name evidence="3" type="ORF">NIES30_04935</name>
</gene>
<dbReference type="OrthoDB" id="9919587at2"/>
<feature type="compositionally biased region" description="Polar residues" evidence="1">
    <location>
        <begin position="265"/>
        <end position="281"/>
    </location>
</feature>
<feature type="region of interest" description="Disordered" evidence="1">
    <location>
        <begin position="357"/>
        <end position="386"/>
    </location>
</feature>
<dbReference type="RefSeq" id="WP_073607294.1">
    <property type="nucleotide sequence ID" value="NZ_MRCG01000002.1"/>
</dbReference>
<keyword evidence="2" id="KW-0732">Signal</keyword>
<evidence type="ECO:0000256" key="2">
    <source>
        <dbReference type="SAM" id="SignalP"/>
    </source>
</evidence>
<feature type="chain" id="PRO_5012188662" evidence="2">
    <location>
        <begin position="20"/>
        <end position="532"/>
    </location>
</feature>
<dbReference type="AlphaFoldDB" id="A0A1U7J9B1"/>
<feature type="region of interest" description="Disordered" evidence="1">
    <location>
        <begin position="243"/>
        <end position="334"/>
    </location>
</feature>
<feature type="signal peptide" evidence="2">
    <location>
        <begin position="1"/>
        <end position="19"/>
    </location>
</feature>
<dbReference type="PROSITE" id="PS51257">
    <property type="entry name" value="PROKAR_LIPOPROTEIN"/>
    <property type="match status" value="1"/>
</dbReference>
<dbReference type="Proteomes" id="UP000185557">
    <property type="component" value="Unassembled WGS sequence"/>
</dbReference>
<reference evidence="3 4" key="1">
    <citation type="submission" date="2016-11" db="EMBL/GenBank/DDBJ databases">
        <title>Draft Genome Sequences of Nine Cyanobacterial Strains from Diverse Habitats.</title>
        <authorList>
            <person name="Zhu T."/>
            <person name="Hou S."/>
            <person name="Lu X."/>
            <person name="Hess W.R."/>
        </authorList>
    </citation>
    <scope>NUCLEOTIDE SEQUENCE [LARGE SCALE GENOMIC DNA]</scope>
    <source>
        <strain evidence="3 4">NIES-30</strain>
    </source>
</reference>
<dbReference type="STRING" id="549789.NIES30_04935"/>
<feature type="region of interest" description="Disordered" evidence="1">
    <location>
        <begin position="19"/>
        <end position="59"/>
    </location>
</feature>
<evidence type="ECO:0000256" key="1">
    <source>
        <dbReference type="SAM" id="MobiDB-lite"/>
    </source>
</evidence>
<proteinExistence type="predicted"/>
<organism evidence="3 4">
    <name type="scientific">Phormidium tenue NIES-30</name>
    <dbReference type="NCBI Taxonomy" id="549789"/>
    <lineage>
        <taxon>Bacteria</taxon>
        <taxon>Bacillati</taxon>
        <taxon>Cyanobacteriota</taxon>
        <taxon>Cyanophyceae</taxon>
        <taxon>Oscillatoriophycideae</taxon>
        <taxon>Oscillatoriales</taxon>
        <taxon>Oscillatoriaceae</taxon>
        <taxon>Phormidium</taxon>
    </lineage>
</organism>
<keyword evidence="4" id="KW-1185">Reference proteome</keyword>
<comment type="caution">
    <text evidence="3">The sequence shown here is derived from an EMBL/GenBank/DDBJ whole genome shotgun (WGS) entry which is preliminary data.</text>
</comment>
<feature type="compositionally biased region" description="Polar residues" evidence="1">
    <location>
        <begin position="299"/>
        <end position="327"/>
    </location>
</feature>
<name>A0A1U7J9B1_9CYAN</name>
<feature type="compositionally biased region" description="Polar residues" evidence="1">
    <location>
        <begin position="40"/>
        <end position="52"/>
    </location>
</feature>
<feature type="compositionally biased region" description="Low complexity" evidence="1">
    <location>
        <begin position="287"/>
        <end position="298"/>
    </location>
</feature>
<protein>
    <submittedName>
        <fullName evidence="3">Uncharacterized protein</fullName>
    </submittedName>
</protein>
<evidence type="ECO:0000313" key="4">
    <source>
        <dbReference type="Proteomes" id="UP000185557"/>
    </source>
</evidence>
<dbReference type="EMBL" id="MRCG01000002">
    <property type="protein sequence ID" value="OKH50054.1"/>
    <property type="molecule type" value="Genomic_DNA"/>
</dbReference>